<comment type="caution">
    <text evidence="2">The sequence shown here is derived from an EMBL/GenBank/DDBJ whole genome shotgun (WGS) entry which is preliminary data.</text>
</comment>
<dbReference type="RefSeq" id="WP_016360959.1">
    <property type="nucleotide sequence ID" value="NZ_KE150239.1"/>
</dbReference>
<gene>
    <name evidence="2" type="ORF">HMPREF0179_00035</name>
</gene>
<dbReference type="Proteomes" id="UP000006034">
    <property type="component" value="Unassembled WGS sequence"/>
</dbReference>
<dbReference type="OrthoDB" id="9787351at2"/>
<dbReference type="AlphaFoldDB" id="E5Y1H6"/>
<proteinExistence type="predicted"/>
<dbReference type="EMBL" id="ADCP02000002">
    <property type="protein sequence ID" value="EFV46148.2"/>
    <property type="molecule type" value="Genomic_DNA"/>
</dbReference>
<feature type="domain" description="DUF1638" evidence="1">
    <location>
        <begin position="29"/>
        <end position="204"/>
    </location>
</feature>
<keyword evidence="3" id="KW-1185">Reference proteome</keyword>
<dbReference type="STRING" id="563192.HMPREF0179_00035"/>
<evidence type="ECO:0000313" key="2">
    <source>
        <dbReference type="EMBL" id="EFV46148.2"/>
    </source>
</evidence>
<dbReference type="InterPro" id="IPR012437">
    <property type="entry name" value="DUF1638"/>
</dbReference>
<evidence type="ECO:0000259" key="1">
    <source>
        <dbReference type="Pfam" id="PF07796"/>
    </source>
</evidence>
<reference evidence="2 3" key="1">
    <citation type="submission" date="2010-10" db="EMBL/GenBank/DDBJ databases">
        <authorList>
            <consortium name="The Broad Institute Genome Sequencing Platform"/>
            <person name="Ward D."/>
            <person name="Earl A."/>
            <person name="Feldgarden M."/>
            <person name="Young S.K."/>
            <person name="Gargeya S."/>
            <person name="Zeng Q."/>
            <person name="Alvarado L."/>
            <person name="Berlin A."/>
            <person name="Bochicchio J."/>
            <person name="Chapman S.B."/>
            <person name="Chen Z."/>
            <person name="Freedman E."/>
            <person name="Gellesch M."/>
            <person name="Goldberg J."/>
            <person name="Griggs A."/>
            <person name="Gujja S."/>
            <person name="Heilman E."/>
            <person name="Heiman D."/>
            <person name="Howarth C."/>
            <person name="Mehta T."/>
            <person name="Neiman D."/>
            <person name="Pearson M."/>
            <person name="Roberts A."/>
            <person name="Saif S."/>
            <person name="Shea T."/>
            <person name="Shenoy N."/>
            <person name="Sisk P."/>
            <person name="Stolte C."/>
            <person name="Sykes S."/>
            <person name="White J."/>
            <person name="Yandava C."/>
            <person name="Allen-Vercoe E."/>
            <person name="Sibley C."/>
            <person name="Ambrose C.E."/>
            <person name="Strauss J."/>
            <person name="Daigneault M."/>
            <person name="Haas B."/>
            <person name="Nusbaum C."/>
            <person name="Birren B."/>
        </authorList>
    </citation>
    <scope>NUCLEOTIDE SEQUENCE [LARGE SCALE GENOMIC DNA]</scope>
    <source>
        <strain evidence="2 3">3_1_6</strain>
    </source>
</reference>
<protein>
    <recommendedName>
        <fullName evidence="1">DUF1638 domain-containing protein</fullName>
    </recommendedName>
</protein>
<dbReference type="HOGENOM" id="CLU_098957_0_0_7"/>
<dbReference type="eggNOG" id="COG0145">
    <property type="taxonomic scope" value="Bacteria"/>
</dbReference>
<dbReference type="GeneID" id="78087164"/>
<name>E5Y1H6_BILW3</name>
<sequence>MHLIACEVFRPELERLTRAMRNAPEVTYLEQGLHDTPDELRRRVQQAVDALEAKGETVIFLAYGLCGRGLTGVTGHTATLILPRVHDCIPVLLGATQEQANESSLGGGTYWLSPGWLRYSQTSFIQNREKRFKEYEERFGTDSAAYLIELEGSWLRNYTNACLILWEGWEDERELVRTAKAVADDAGLGYRELPGDPNFIQALLDGGKDGRFMRIAPGFTPDLDGNGTITAVRVTS</sequence>
<evidence type="ECO:0000313" key="3">
    <source>
        <dbReference type="Proteomes" id="UP000006034"/>
    </source>
</evidence>
<dbReference type="Pfam" id="PF07796">
    <property type="entry name" value="DUF1638"/>
    <property type="match status" value="1"/>
</dbReference>
<reference evidence="2 3" key="2">
    <citation type="submission" date="2013-04" db="EMBL/GenBank/DDBJ databases">
        <title>The Genome Sequence of Bilophila wadsworthia 3_1_6.</title>
        <authorList>
            <consortium name="The Broad Institute Genomics Platform"/>
            <person name="Earl A."/>
            <person name="Ward D."/>
            <person name="Feldgarden M."/>
            <person name="Gevers D."/>
            <person name="Sibley C."/>
            <person name="Strauss J."/>
            <person name="Allen-Vercoe E."/>
            <person name="Walker B."/>
            <person name="Young S."/>
            <person name="Zeng Q."/>
            <person name="Gargeya S."/>
            <person name="Fitzgerald M."/>
            <person name="Haas B."/>
            <person name="Abouelleil A."/>
            <person name="Allen A.W."/>
            <person name="Alvarado L."/>
            <person name="Arachchi H.M."/>
            <person name="Berlin A.M."/>
            <person name="Chapman S.B."/>
            <person name="Gainer-Dewar J."/>
            <person name="Goldberg J."/>
            <person name="Griggs A."/>
            <person name="Gujja S."/>
            <person name="Hansen M."/>
            <person name="Howarth C."/>
            <person name="Imamovic A."/>
            <person name="Ireland A."/>
            <person name="Larimer J."/>
            <person name="McCowan C."/>
            <person name="Murphy C."/>
            <person name="Pearson M."/>
            <person name="Poon T.W."/>
            <person name="Priest M."/>
            <person name="Roberts A."/>
            <person name="Saif S."/>
            <person name="Shea T."/>
            <person name="Sisk P."/>
            <person name="Sykes S."/>
            <person name="Wortman J."/>
            <person name="Nusbaum C."/>
            <person name="Birren B."/>
        </authorList>
    </citation>
    <scope>NUCLEOTIDE SEQUENCE [LARGE SCALE GENOMIC DNA]</scope>
    <source>
        <strain evidence="2 3">3_1_6</strain>
    </source>
</reference>
<accession>E5Y1H6</accession>
<organism evidence="2 3">
    <name type="scientific">Bilophila wadsworthia (strain 3_1_6)</name>
    <dbReference type="NCBI Taxonomy" id="563192"/>
    <lineage>
        <taxon>Bacteria</taxon>
        <taxon>Pseudomonadati</taxon>
        <taxon>Thermodesulfobacteriota</taxon>
        <taxon>Desulfovibrionia</taxon>
        <taxon>Desulfovibrionales</taxon>
        <taxon>Desulfovibrionaceae</taxon>
        <taxon>Bilophila</taxon>
    </lineage>
</organism>